<feature type="domain" description="Nephrocystin 3-like N-terminal" evidence="4">
    <location>
        <begin position="236"/>
        <end position="397"/>
    </location>
</feature>
<gene>
    <name evidence="5" type="ORF">BU24DRAFT_450409</name>
</gene>
<dbReference type="EMBL" id="ML978069">
    <property type="protein sequence ID" value="KAF2015743.1"/>
    <property type="molecule type" value="Genomic_DNA"/>
</dbReference>
<dbReference type="PANTHER" id="PTHR10039:SF14">
    <property type="entry name" value="NACHT DOMAIN-CONTAINING PROTEIN"/>
    <property type="match status" value="1"/>
</dbReference>
<organism evidence="5 6">
    <name type="scientific">Aaosphaeria arxii CBS 175.79</name>
    <dbReference type="NCBI Taxonomy" id="1450172"/>
    <lineage>
        <taxon>Eukaryota</taxon>
        <taxon>Fungi</taxon>
        <taxon>Dikarya</taxon>
        <taxon>Ascomycota</taxon>
        <taxon>Pezizomycotina</taxon>
        <taxon>Dothideomycetes</taxon>
        <taxon>Pleosporomycetidae</taxon>
        <taxon>Pleosporales</taxon>
        <taxon>Pleosporales incertae sedis</taxon>
        <taxon>Aaosphaeria</taxon>
    </lineage>
</organism>
<dbReference type="RefSeq" id="XP_033384082.1">
    <property type="nucleotide sequence ID" value="XM_033531024.1"/>
</dbReference>
<dbReference type="Pfam" id="PF24883">
    <property type="entry name" value="NPHP3_N"/>
    <property type="match status" value="1"/>
</dbReference>
<dbReference type="AlphaFoldDB" id="A0A6A5XS26"/>
<dbReference type="InterPro" id="IPR027417">
    <property type="entry name" value="P-loop_NTPase"/>
</dbReference>
<evidence type="ECO:0000256" key="1">
    <source>
        <dbReference type="ARBA" id="ARBA00022737"/>
    </source>
</evidence>
<sequence length="838" mass="95617">MNAWEVAVQKHLASLPPGERAAFQAPASVEDCMTKVHMVRHRHRQKYHKLLETLRPIIEPLERFQGAIDVIAQVQSGMIAPVWGPLRAVITLASDRITTLQTLTRLLERLVEPLKRFQTYENIFSGNPALQAAIGALYSDLIDFCTRAVRFFGKRSVRTIFGSFDKDFREVSENIRHHWTEIDIAANFVHITQSSALRTAENDRRQAQLRGDMQRWLFPASIADDLNRCAAECVEGSCKWFQDSDHYNMLTSVYDSYAIRIVGRPGEGKTTLSAWVMQKFQRMDSMRVLCFFCKAGDAQKRLAVHVIRTLLSQLLQLHDDGYNQLEKWYQNSGRPIAESFTELCAAFLDLLPRIGKQPLCIIIDAIDECTEPQELIKILQKCKYLAPGPVHMILTSRDYPNLRSLFDFVDAQITFPVHFTEVAIRSYVANRVAGLDFAQAKGLREEVIAEVSQAADGLWLYARLALDEISQASGRSEVRRLLSSLPKDLISLYSSIIRSSEARFSESQIRIAQEIFIWIDGADYMPWWHFHSNDILEDSALTVLITFANGEEEVFDPMTLIQRLCFPLVDVFYKTIDGERCPFAASFVHYSAEQYLKWTSDIDSNQLPRILGHRKLRKLYRGVTSAWYFTESNDFKHVLSELREDPYGNGVGAYFEMAYGMGDSWHAASLPENLDEDDKRIVEELCKPLVRYIQTTECIGWAEAAILINYAGGFTNLLENVQKAIDILEDSDSGKYIAGWHEYVQARRLFFVDFGYILKITGPGYKSWDRTTAVMPDGFEDREVATAILALGRKYQHYVDEAPTVTNLSGETISEQTTSSSREWNRRSSSQDKQSNMS</sequence>
<dbReference type="GeneID" id="54288421"/>
<reference evidence="5" key="1">
    <citation type="journal article" date="2020" name="Stud. Mycol.">
        <title>101 Dothideomycetes genomes: a test case for predicting lifestyles and emergence of pathogens.</title>
        <authorList>
            <person name="Haridas S."/>
            <person name="Albert R."/>
            <person name="Binder M."/>
            <person name="Bloem J."/>
            <person name="Labutti K."/>
            <person name="Salamov A."/>
            <person name="Andreopoulos B."/>
            <person name="Baker S."/>
            <person name="Barry K."/>
            <person name="Bills G."/>
            <person name="Bluhm B."/>
            <person name="Cannon C."/>
            <person name="Castanera R."/>
            <person name="Culley D."/>
            <person name="Daum C."/>
            <person name="Ezra D."/>
            <person name="Gonzalez J."/>
            <person name="Henrissat B."/>
            <person name="Kuo A."/>
            <person name="Liang C."/>
            <person name="Lipzen A."/>
            <person name="Lutzoni F."/>
            <person name="Magnuson J."/>
            <person name="Mondo S."/>
            <person name="Nolan M."/>
            <person name="Ohm R."/>
            <person name="Pangilinan J."/>
            <person name="Park H.-J."/>
            <person name="Ramirez L."/>
            <person name="Alfaro M."/>
            <person name="Sun H."/>
            <person name="Tritt A."/>
            <person name="Yoshinaga Y."/>
            <person name="Zwiers L.-H."/>
            <person name="Turgeon B."/>
            <person name="Goodwin S."/>
            <person name="Spatafora J."/>
            <person name="Crous P."/>
            <person name="Grigoriev I."/>
        </authorList>
    </citation>
    <scope>NUCLEOTIDE SEQUENCE</scope>
    <source>
        <strain evidence="5">CBS 175.79</strain>
    </source>
</reference>
<proteinExistence type="predicted"/>
<dbReference type="Pfam" id="PF24809">
    <property type="entry name" value="DUF7708"/>
    <property type="match status" value="1"/>
</dbReference>
<feature type="region of interest" description="Disordered" evidence="2">
    <location>
        <begin position="809"/>
        <end position="838"/>
    </location>
</feature>
<evidence type="ECO:0000313" key="6">
    <source>
        <dbReference type="Proteomes" id="UP000799778"/>
    </source>
</evidence>
<dbReference type="Gene3D" id="3.40.50.300">
    <property type="entry name" value="P-loop containing nucleotide triphosphate hydrolases"/>
    <property type="match status" value="1"/>
</dbReference>
<keyword evidence="1" id="KW-0677">Repeat</keyword>
<feature type="domain" description="DUF7708" evidence="3">
    <location>
        <begin position="59"/>
        <end position="188"/>
    </location>
</feature>
<dbReference type="InterPro" id="IPR056125">
    <property type="entry name" value="DUF7708"/>
</dbReference>
<evidence type="ECO:0000313" key="5">
    <source>
        <dbReference type="EMBL" id="KAF2015743.1"/>
    </source>
</evidence>
<dbReference type="InterPro" id="IPR056884">
    <property type="entry name" value="NPHP3-like_N"/>
</dbReference>
<accession>A0A6A5XS26</accession>
<evidence type="ECO:0000259" key="4">
    <source>
        <dbReference type="Pfam" id="PF24883"/>
    </source>
</evidence>
<protein>
    <submittedName>
        <fullName evidence="5">Uncharacterized protein</fullName>
    </submittedName>
</protein>
<dbReference type="OrthoDB" id="5430339at2759"/>
<name>A0A6A5XS26_9PLEO</name>
<feature type="compositionally biased region" description="Polar residues" evidence="2">
    <location>
        <begin position="809"/>
        <end position="818"/>
    </location>
</feature>
<keyword evidence="6" id="KW-1185">Reference proteome</keyword>
<evidence type="ECO:0000256" key="2">
    <source>
        <dbReference type="SAM" id="MobiDB-lite"/>
    </source>
</evidence>
<dbReference type="PANTHER" id="PTHR10039">
    <property type="entry name" value="AMELOGENIN"/>
    <property type="match status" value="1"/>
</dbReference>
<evidence type="ECO:0000259" key="3">
    <source>
        <dbReference type="Pfam" id="PF24809"/>
    </source>
</evidence>
<dbReference type="SUPFAM" id="SSF52540">
    <property type="entry name" value="P-loop containing nucleoside triphosphate hydrolases"/>
    <property type="match status" value="1"/>
</dbReference>
<dbReference type="Proteomes" id="UP000799778">
    <property type="component" value="Unassembled WGS sequence"/>
</dbReference>